<feature type="signal peptide" evidence="1">
    <location>
        <begin position="1"/>
        <end position="20"/>
    </location>
</feature>
<dbReference type="RefSeq" id="WP_201657829.1">
    <property type="nucleotide sequence ID" value="NZ_CP068047.1"/>
</dbReference>
<evidence type="ECO:0000313" key="3">
    <source>
        <dbReference type="Proteomes" id="UP000595460"/>
    </source>
</evidence>
<protein>
    <recommendedName>
        <fullName evidence="4">Argininosuccinate lyase</fullName>
    </recommendedName>
</protein>
<evidence type="ECO:0008006" key="4">
    <source>
        <dbReference type="Google" id="ProtNLM"/>
    </source>
</evidence>
<organism evidence="2 3">
    <name type="scientific">Devosia oryziradicis</name>
    <dbReference type="NCBI Taxonomy" id="2801335"/>
    <lineage>
        <taxon>Bacteria</taxon>
        <taxon>Pseudomonadati</taxon>
        <taxon>Pseudomonadota</taxon>
        <taxon>Alphaproteobacteria</taxon>
        <taxon>Hyphomicrobiales</taxon>
        <taxon>Devosiaceae</taxon>
        <taxon>Devosia</taxon>
    </lineage>
</organism>
<keyword evidence="3" id="KW-1185">Reference proteome</keyword>
<evidence type="ECO:0000313" key="2">
    <source>
        <dbReference type="EMBL" id="QQR36346.1"/>
    </source>
</evidence>
<dbReference type="EMBL" id="CP068047">
    <property type="protein sequence ID" value="QQR36346.1"/>
    <property type="molecule type" value="Genomic_DNA"/>
</dbReference>
<sequence length="136" mass="15247">MRWAWSTLLALLLSSAPAFAEVLECKPNSFGYWSGGEAQATILTDDEQQAAGFTIDLQSGAYHQNWNDGVDPVDVTYEVIYGGAYGDEADFIGWHEATRSLIRIRTNNEEFQFVHDHDRSLDVGTCSFISREGQYD</sequence>
<proteinExistence type="predicted"/>
<reference evidence="2 3" key="1">
    <citation type="submission" date="2021-01" db="EMBL/GenBank/DDBJ databases">
        <title>Genome seq and assembly of Devosia sp. G19.</title>
        <authorList>
            <person name="Chhetri G."/>
        </authorList>
    </citation>
    <scope>NUCLEOTIDE SEQUENCE [LARGE SCALE GENOMIC DNA]</scope>
    <source>
        <strain evidence="2 3">G19</strain>
    </source>
</reference>
<feature type="chain" id="PRO_5045776690" description="Argininosuccinate lyase" evidence="1">
    <location>
        <begin position="21"/>
        <end position="136"/>
    </location>
</feature>
<accession>A0ABX7BWM0</accession>
<name>A0ABX7BWM0_9HYPH</name>
<dbReference type="Proteomes" id="UP000595460">
    <property type="component" value="Chromosome"/>
</dbReference>
<keyword evidence="1" id="KW-0732">Signal</keyword>
<evidence type="ECO:0000256" key="1">
    <source>
        <dbReference type="SAM" id="SignalP"/>
    </source>
</evidence>
<gene>
    <name evidence="2" type="ORF">JI749_01525</name>
</gene>